<sequence length="418" mass="47092">MSAVNFNRRLRNIMNYDIYTLKYFLQVVSPSKEKPREARHVRPVTGSVHRSCRLNPRGNAGMSRRKVSVKDLGQGDCSGWLHKKKDGKGFLGTRWKKYWFVLKKNSLYWYATELAEKAEGYINLREFTVEQALEHKKKNAMKASHPQVMTLYFAAESIKDMNKWLSAFKEASMHRSPTPASEDEVNGCYSEASDHEETDSVEVACQPYTEELTASSINDELPPPRCSSSPYHPPAPLSTPSSSSTSPQTSEATATAQSESWLEVSFTGLPALTLPQREEDGPPQQQQQQQHPCTGEDEMEQLYLHLKQARLSPTGHLQPASKRDYRASFIKRCQDEAVNEKLHYSKEADLLCIEQVLADPCLSAYKYREWKEANVLLLQDIAQCSQPPGQCQSTTGAGPAQEPTQTCTPTPYYAETSV</sequence>
<organism evidence="3 4">
    <name type="scientific">Alosa alosa</name>
    <name type="common">allis shad</name>
    <dbReference type="NCBI Taxonomy" id="278164"/>
    <lineage>
        <taxon>Eukaryota</taxon>
        <taxon>Metazoa</taxon>
        <taxon>Chordata</taxon>
        <taxon>Craniata</taxon>
        <taxon>Vertebrata</taxon>
        <taxon>Euteleostomi</taxon>
        <taxon>Actinopterygii</taxon>
        <taxon>Neopterygii</taxon>
        <taxon>Teleostei</taxon>
        <taxon>Clupei</taxon>
        <taxon>Clupeiformes</taxon>
        <taxon>Clupeoidei</taxon>
        <taxon>Clupeidae</taxon>
        <taxon>Alosa</taxon>
    </lineage>
</organism>
<dbReference type="SUPFAM" id="SSF50729">
    <property type="entry name" value="PH domain-like"/>
    <property type="match status" value="1"/>
</dbReference>
<gene>
    <name evidence="3" type="ORF">AALO_G00107580</name>
</gene>
<feature type="region of interest" description="Disordered" evidence="1">
    <location>
        <begin position="273"/>
        <end position="295"/>
    </location>
</feature>
<feature type="region of interest" description="Disordered" evidence="1">
    <location>
        <begin position="175"/>
        <end position="200"/>
    </location>
</feature>
<dbReference type="AlphaFoldDB" id="A0AAV6GN96"/>
<dbReference type="PANTHER" id="PTHR12844:SF45">
    <property type="entry name" value="CNK3_IPCEF1 FUSION PROTEIN-RELATED"/>
    <property type="match status" value="1"/>
</dbReference>
<evidence type="ECO:0000259" key="2">
    <source>
        <dbReference type="PROSITE" id="PS50003"/>
    </source>
</evidence>
<dbReference type="InterPro" id="IPR001849">
    <property type="entry name" value="PH_domain"/>
</dbReference>
<dbReference type="SMART" id="SM00233">
    <property type="entry name" value="PH"/>
    <property type="match status" value="1"/>
</dbReference>
<dbReference type="PANTHER" id="PTHR12844">
    <property type="entry name" value="CONNECTOR ENCHANCER OF KINASE SUPPRESSOR OF RAS"/>
    <property type="match status" value="1"/>
</dbReference>
<feature type="compositionally biased region" description="Polar residues" evidence="1">
    <location>
        <begin position="389"/>
        <end position="409"/>
    </location>
</feature>
<dbReference type="PROSITE" id="PS50003">
    <property type="entry name" value="PH_DOMAIN"/>
    <property type="match status" value="1"/>
</dbReference>
<keyword evidence="4" id="KW-1185">Reference proteome</keyword>
<dbReference type="InterPro" id="IPR051566">
    <property type="entry name" value="CNKSR"/>
</dbReference>
<evidence type="ECO:0000313" key="3">
    <source>
        <dbReference type="EMBL" id="KAG5276604.1"/>
    </source>
</evidence>
<evidence type="ECO:0000256" key="1">
    <source>
        <dbReference type="SAM" id="MobiDB-lite"/>
    </source>
</evidence>
<dbReference type="Pfam" id="PF00169">
    <property type="entry name" value="PH"/>
    <property type="match status" value="1"/>
</dbReference>
<dbReference type="EMBL" id="JADWDJ010000008">
    <property type="protein sequence ID" value="KAG5276604.1"/>
    <property type="molecule type" value="Genomic_DNA"/>
</dbReference>
<feature type="region of interest" description="Disordered" evidence="1">
    <location>
        <begin position="214"/>
        <end position="260"/>
    </location>
</feature>
<evidence type="ECO:0000313" key="4">
    <source>
        <dbReference type="Proteomes" id="UP000823561"/>
    </source>
</evidence>
<comment type="caution">
    <text evidence="3">The sequence shown here is derived from an EMBL/GenBank/DDBJ whole genome shotgun (WGS) entry which is preliminary data.</text>
</comment>
<dbReference type="Proteomes" id="UP000823561">
    <property type="component" value="Chromosome 8"/>
</dbReference>
<feature type="compositionally biased region" description="Pro residues" evidence="1">
    <location>
        <begin position="221"/>
        <end position="237"/>
    </location>
</feature>
<reference evidence="3" key="1">
    <citation type="submission" date="2020-10" db="EMBL/GenBank/DDBJ databases">
        <title>Chromosome-scale genome assembly of the Allis shad, Alosa alosa.</title>
        <authorList>
            <person name="Margot Z."/>
            <person name="Christophe K."/>
            <person name="Cabau C."/>
            <person name="Louis A."/>
            <person name="Berthelot C."/>
            <person name="Parey E."/>
            <person name="Roest Crollius H."/>
            <person name="Montfort J."/>
            <person name="Robinson-Rechavi M."/>
            <person name="Bucao C."/>
            <person name="Bouchez O."/>
            <person name="Gislard M."/>
            <person name="Lluch J."/>
            <person name="Milhes M."/>
            <person name="Lampietro C."/>
            <person name="Lopez Roques C."/>
            <person name="Donnadieu C."/>
            <person name="Braasch I."/>
            <person name="Desvignes T."/>
            <person name="Postlethwait J."/>
            <person name="Bobe J."/>
            <person name="Guiguen Y."/>
        </authorList>
    </citation>
    <scope>NUCLEOTIDE SEQUENCE</scope>
    <source>
        <strain evidence="3">M-15738</strain>
        <tissue evidence="3">Blood</tissue>
    </source>
</reference>
<dbReference type="Gene3D" id="2.30.29.30">
    <property type="entry name" value="Pleckstrin-homology domain (PH domain)/Phosphotyrosine-binding domain (PTB)"/>
    <property type="match status" value="1"/>
</dbReference>
<feature type="domain" description="PH" evidence="2">
    <location>
        <begin position="74"/>
        <end position="173"/>
    </location>
</feature>
<feature type="compositionally biased region" description="Low complexity" evidence="1">
    <location>
        <begin position="238"/>
        <end position="260"/>
    </location>
</feature>
<proteinExistence type="predicted"/>
<protein>
    <recommendedName>
        <fullName evidence="2">PH domain-containing protein</fullName>
    </recommendedName>
</protein>
<accession>A0AAV6GN96</accession>
<name>A0AAV6GN96_9TELE</name>
<feature type="region of interest" description="Disordered" evidence="1">
    <location>
        <begin position="389"/>
        <end position="418"/>
    </location>
</feature>
<dbReference type="InterPro" id="IPR011993">
    <property type="entry name" value="PH-like_dom_sf"/>
</dbReference>